<keyword evidence="3" id="KW-0804">Transcription</keyword>
<dbReference type="InterPro" id="IPR036390">
    <property type="entry name" value="WH_DNA-bd_sf"/>
</dbReference>
<evidence type="ECO:0000256" key="3">
    <source>
        <dbReference type="ARBA" id="ARBA00023163"/>
    </source>
</evidence>
<dbReference type="PROSITE" id="PS51118">
    <property type="entry name" value="HTH_HXLR"/>
    <property type="match status" value="1"/>
</dbReference>
<organism evidence="5 6">
    <name type="scientific">Actinomadura fibrosa</name>
    <dbReference type="NCBI Taxonomy" id="111802"/>
    <lineage>
        <taxon>Bacteria</taxon>
        <taxon>Bacillati</taxon>
        <taxon>Actinomycetota</taxon>
        <taxon>Actinomycetes</taxon>
        <taxon>Streptosporangiales</taxon>
        <taxon>Thermomonosporaceae</taxon>
        <taxon>Actinomadura</taxon>
    </lineage>
</organism>
<dbReference type="InterPro" id="IPR036388">
    <property type="entry name" value="WH-like_DNA-bd_sf"/>
</dbReference>
<dbReference type="Pfam" id="PF01638">
    <property type="entry name" value="HxlR"/>
    <property type="match status" value="1"/>
</dbReference>
<name>A0ABW2XKD4_9ACTN</name>
<dbReference type="Proteomes" id="UP001597063">
    <property type="component" value="Unassembled WGS sequence"/>
</dbReference>
<keyword evidence="1" id="KW-0805">Transcription regulation</keyword>
<gene>
    <name evidence="5" type="ORF">ACFQZM_10780</name>
</gene>
<dbReference type="EMBL" id="JBHTGP010000005">
    <property type="protein sequence ID" value="MFD0684986.1"/>
    <property type="molecule type" value="Genomic_DNA"/>
</dbReference>
<evidence type="ECO:0000256" key="2">
    <source>
        <dbReference type="ARBA" id="ARBA00023125"/>
    </source>
</evidence>
<feature type="domain" description="HTH hxlR-type" evidence="4">
    <location>
        <begin position="18"/>
        <end position="116"/>
    </location>
</feature>
<comment type="caution">
    <text evidence="5">The sequence shown here is derived from an EMBL/GenBank/DDBJ whole genome shotgun (WGS) entry which is preliminary data.</text>
</comment>
<protein>
    <submittedName>
        <fullName evidence="5">Winged helix-turn-helix transcriptional regulator</fullName>
    </submittedName>
</protein>
<reference evidence="6" key="1">
    <citation type="journal article" date="2019" name="Int. J. Syst. Evol. Microbiol.">
        <title>The Global Catalogue of Microorganisms (GCM) 10K type strain sequencing project: providing services to taxonomists for standard genome sequencing and annotation.</title>
        <authorList>
            <consortium name="The Broad Institute Genomics Platform"/>
            <consortium name="The Broad Institute Genome Sequencing Center for Infectious Disease"/>
            <person name="Wu L."/>
            <person name="Ma J."/>
        </authorList>
    </citation>
    <scope>NUCLEOTIDE SEQUENCE [LARGE SCALE GENOMIC DNA]</scope>
    <source>
        <strain evidence="6">JCM 9371</strain>
    </source>
</reference>
<sequence>MSTTTLTVPVTVAEHQACPATVVLRRAGEKWPGLILSLLRDRSYGYNELDRAVEGLSRRVLTRTLRTLERDGLVSRTVHEGRPPRVEYALTGLGRSLQEQLRALALWAVEHDGEIRAARARFDGA</sequence>
<dbReference type="RefSeq" id="WP_131761219.1">
    <property type="nucleotide sequence ID" value="NZ_CAACUY010000153.1"/>
</dbReference>
<dbReference type="PANTHER" id="PTHR33204">
    <property type="entry name" value="TRANSCRIPTIONAL REGULATOR, MARR FAMILY"/>
    <property type="match status" value="1"/>
</dbReference>
<accession>A0ABW2XKD4</accession>
<dbReference type="PANTHER" id="PTHR33204:SF39">
    <property type="entry name" value="TRANSCRIPTIONAL REGULATORY PROTEIN"/>
    <property type="match status" value="1"/>
</dbReference>
<keyword evidence="2" id="KW-0238">DNA-binding</keyword>
<evidence type="ECO:0000313" key="5">
    <source>
        <dbReference type="EMBL" id="MFD0684986.1"/>
    </source>
</evidence>
<evidence type="ECO:0000259" key="4">
    <source>
        <dbReference type="PROSITE" id="PS51118"/>
    </source>
</evidence>
<dbReference type="InterPro" id="IPR002577">
    <property type="entry name" value="HTH_HxlR"/>
</dbReference>
<evidence type="ECO:0000256" key="1">
    <source>
        <dbReference type="ARBA" id="ARBA00023015"/>
    </source>
</evidence>
<dbReference type="Gene3D" id="1.10.10.10">
    <property type="entry name" value="Winged helix-like DNA-binding domain superfamily/Winged helix DNA-binding domain"/>
    <property type="match status" value="1"/>
</dbReference>
<dbReference type="SUPFAM" id="SSF46785">
    <property type="entry name" value="Winged helix' DNA-binding domain"/>
    <property type="match status" value="1"/>
</dbReference>
<proteinExistence type="predicted"/>
<evidence type="ECO:0000313" key="6">
    <source>
        <dbReference type="Proteomes" id="UP001597063"/>
    </source>
</evidence>
<keyword evidence="6" id="KW-1185">Reference proteome</keyword>